<dbReference type="CDD" id="cd03794">
    <property type="entry name" value="GT4_WbuB-like"/>
    <property type="match status" value="1"/>
</dbReference>
<gene>
    <name evidence="3" type="ORF">DLM75_10820</name>
</gene>
<sequence>MRICIIVDDYLPESTKVAAKMMHELAVGFRRKGYEVMVVTPGANLTRSFELSVLDEIRIYKFRSGRIKNVHKIKRAFNEILLSFRAWKNLRDEFIRSEHDLILYYSPSIFWGPLVKKLKKIWRAPSYLILRDIFPQWAIDNGILKKNSLITKFFQYFERINYDNADTIGLQSYKNKEWFEQRYPIYKNLRVLFNWVENAPVKLETTPYREKLGLKEKVVFFYGGNIGHAQDMRNILRLAKNLREYPIAHFVLIGAGDEVDLVKETVIKDSLPNLTLLEPVSQNEFKNLLAEFDVGLFCLNRNHLTHNFPGKVLGYMVQSMPILGCVNPGNDLKEAIENANAGFVSIAGDDLLFKENAIKLLDKTSRGRMGLNSKKLMDEKFSVQAAIDQLFVTRH</sequence>
<reference evidence="4" key="1">
    <citation type="submission" date="2018-05" db="EMBL/GenBank/DDBJ databases">
        <title>Leptospira yasudae sp. nov. and Leptospira stimsonii sp. nov., two pathogenic species of the genus Leptospira isolated from environmental sources.</title>
        <authorList>
            <person name="Casanovas-Massana A."/>
            <person name="Hamond C."/>
            <person name="Santos L.A."/>
            <person name="Hacker K.P."/>
            <person name="Balassiano I."/>
            <person name="Medeiros M.A."/>
            <person name="Reis M.G."/>
            <person name="Ko A.I."/>
            <person name="Wunder E.A."/>
        </authorList>
    </citation>
    <scope>NUCLEOTIDE SEQUENCE [LARGE SCALE GENOMIC DNA]</scope>
    <source>
        <strain evidence="4">Yale</strain>
    </source>
</reference>
<dbReference type="PANTHER" id="PTHR12526:SF609">
    <property type="entry name" value="LIPOPOLYSACCHARIDE BIOSYNTHESIS PROTEIN"/>
    <property type="match status" value="1"/>
</dbReference>
<accession>A0A396ZAJ7</accession>
<feature type="domain" description="Glycosyl transferase family 1" evidence="1">
    <location>
        <begin position="208"/>
        <end position="374"/>
    </location>
</feature>
<protein>
    <submittedName>
        <fullName evidence="3">Glycosyltransferase WbuB</fullName>
    </submittedName>
</protein>
<evidence type="ECO:0000313" key="3">
    <source>
        <dbReference type="EMBL" id="RHX90854.1"/>
    </source>
</evidence>
<keyword evidence="3" id="KW-0808">Transferase</keyword>
<evidence type="ECO:0000259" key="2">
    <source>
        <dbReference type="Pfam" id="PF13439"/>
    </source>
</evidence>
<dbReference type="InterPro" id="IPR001296">
    <property type="entry name" value="Glyco_trans_1"/>
</dbReference>
<dbReference type="AlphaFoldDB" id="A0A396ZAJ7"/>
<feature type="domain" description="Glycosyltransferase subfamily 4-like N-terminal" evidence="2">
    <location>
        <begin position="19"/>
        <end position="196"/>
    </location>
</feature>
<dbReference type="Pfam" id="PF13439">
    <property type="entry name" value="Glyco_transf_4"/>
    <property type="match status" value="1"/>
</dbReference>
<dbReference type="InterPro" id="IPR028098">
    <property type="entry name" value="Glyco_trans_4-like_N"/>
</dbReference>
<dbReference type="PANTHER" id="PTHR12526">
    <property type="entry name" value="GLYCOSYLTRANSFERASE"/>
    <property type="match status" value="1"/>
</dbReference>
<dbReference type="SUPFAM" id="SSF53756">
    <property type="entry name" value="UDP-Glycosyltransferase/glycogen phosphorylase"/>
    <property type="match status" value="1"/>
</dbReference>
<dbReference type="RefSeq" id="WP_118968496.1">
    <property type="nucleotide sequence ID" value="NZ_QHCT01000002.1"/>
</dbReference>
<dbReference type="GO" id="GO:0016757">
    <property type="term" value="F:glycosyltransferase activity"/>
    <property type="evidence" value="ECO:0007669"/>
    <property type="project" value="InterPro"/>
</dbReference>
<evidence type="ECO:0000313" key="4">
    <source>
        <dbReference type="Proteomes" id="UP000265798"/>
    </source>
</evidence>
<name>A0A396ZAJ7_9LEPT</name>
<comment type="caution">
    <text evidence="3">The sequence shown here is derived from an EMBL/GenBank/DDBJ whole genome shotgun (WGS) entry which is preliminary data.</text>
</comment>
<dbReference type="EMBL" id="QHCT01000002">
    <property type="protein sequence ID" value="RHX90854.1"/>
    <property type="molecule type" value="Genomic_DNA"/>
</dbReference>
<dbReference type="Gene3D" id="3.40.50.2000">
    <property type="entry name" value="Glycogen Phosphorylase B"/>
    <property type="match status" value="2"/>
</dbReference>
<dbReference type="Pfam" id="PF00534">
    <property type="entry name" value="Glycos_transf_1"/>
    <property type="match status" value="1"/>
</dbReference>
<evidence type="ECO:0000259" key="1">
    <source>
        <dbReference type="Pfam" id="PF00534"/>
    </source>
</evidence>
<proteinExistence type="predicted"/>
<dbReference type="Proteomes" id="UP000265798">
    <property type="component" value="Unassembled WGS sequence"/>
</dbReference>
<organism evidence="3 4">
    <name type="scientific">Leptospira stimsonii</name>
    <dbReference type="NCBI Taxonomy" id="2202203"/>
    <lineage>
        <taxon>Bacteria</taxon>
        <taxon>Pseudomonadati</taxon>
        <taxon>Spirochaetota</taxon>
        <taxon>Spirochaetia</taxon>
        <taxon>Leptospirales</taxon>
        <taxon>Leptospiraceae</taxon>
        <taxon>Leptospira</taxon>
    </lineage>
</organism>
<dbReference type="OrthoDB" id="9811902at2"/>